<keyword evidence="3" id="KW-1185">Reference proteome</keyword>
<dbReference type="SUPFAM" id="SSF52540">
    <property type="entry name" value="P-loop containing nucleoside triphosphate hydrolases"/>
    <property type="match status" value="1"/>
</dbReference>
<feature type="compositionally biased region" description="Low complexity" evidence="1">
    <location>
        <begin position="905"/>
        <end position="920"/>
    </location>
</feature>
<accession>A0ABX1BSV5</accession>
<comment type="caution">
    <text evidence="2">The sequence shown here is derived from an EMBL/GenBank/DDBJ whole genome shotgun (WGS) entry which is preliminary data.</text>
</comment>
<gene>
    <name evidence="2" type="ORF">HCK00_09665</name>
</gene>
<evidence type="ECO:0000256" key="1">
    <source>
        <dbReference type="SAM" id="MobiDB-lite"/>
    </source>
</evidence>
<feature type="region of interest" description="Disordered" evidence="1">
    <location>
        <begin position="198"/>
        <end position="232"/>
    </location>
</feature>
<sequence>MTGRQSNGTDQPGGFIMDPNHGGPDRHGHDETDAHPVHHGDPVHYGDPAHYGEQGEHGDEAGHRGERDAGTGPGYGSGHGADAADGGRGDAGAGGPWYPGTPVGGPDEPGAPASPSPSAALVHRPRGAALPAPPRGRSELAGGSPAAEPVRTTELVVGTDTGTGTGTGTGTAPSGAATDASGYLLTINPLDGSEVETLPPGARPGGPPARRGAAARARIDRPAPPPAPSGAAHAAASGYAVVSTLPLLERAEERIRLRGLLARGRSVRVTGARGSGRSALLEAVAEECTDLAPDGVVRLSGRHRTASDLVRDLFSVVFATGSHRRAPAELLGLVRTIGAVVVLDDLEFGGAALDELLDATPECAFLMAAGPDTPAPSADSQVAEVQLPGLSRGACTELLTHVVERPLTEDESAWTGDLWFESEGLPLRFVQAGALLRQRDALRADPHAFDGPRPGDAHGGTEAYGAVELFTPGEPGAGPEGIGAMAGGAPSPALPTLAEAAAPAGLLASRLSESARETLRLALALGGVCPHHSHLPALTEDSHADGALGELLACGLVSRSGGRHRLAAGVAAQLEAAGYGDGAAERVHLAGRHYTWWAGHPSIAPEQAAAEAETLLAVAAALVAGEEPAHATGAVLLARTTAPVLAAALDWSAWERMLRHGQEAARLSGEVAEEAYFHHELGVLALCSGKLDRARAELEASIALRGVLADRRGALSGRRALALVEDRTDGFDPGAGGPAGPAGETPDGAAQDTATPPAGVTGVLAASGAARTAGTGETVVTGAVTAPGAGRGGAHRGRSPRALLGGARRNLAAVGAGTLLAVALGTVVTLGATSGGEEEEPPGRVTTEQSATEDGGGGGLPAEAPAREATSGPAAGVSSAAAPGTATDSPSPSASGEDPEESGGTDPSASKSGGSSSGSSGSTGGSGSSTSRPATPPSRTPTSEPSQEPSGEPSEEPSDTDPPEPTSSADTSTTASGPAPDPVTGTASAPSAGSPSGSTGSTGPSGQASRPASWVTTDGPAPGGGASGGSATPGAGGGTPVI</sequence>
<reference evidence="2 3" key="1">
    <citation type="submission" date="2020-03" db="EMBL/GenBank/DDBJ databases">
        <title>WGS of actinomycetes isolated from Thailand.</title>
        <authorList>
            <person name="Thawai C."/>
        </authorList>
    </citation>
    <scope>NUCLEOTIDE SEQUENCE [LARGE SCALE GENOMIC DNA]</scope>
    <source>
        <strain evidence="2 3">PLAI 1-29</strain>
    </source>
</reference>
<dbReference type="GO" id="GO:0005524">
    <property type="term" value="F:ATP binding"/>
    <property type="evidence" value="ECO:0007669"/>
    <property type="project" value="UniProtKB-KW"/>
</dbReference>
<feature type="compositionally biased region" description="Low complexity" evidence="1">
    <location>
        <begin position="111"/>
        <end position="120"/>
    </location>
</feature>
<feature type="compositionally biased region" description="Acidic residues" evidence="1">
    <location>
        <begin position="953"/>
        <end position="962"/>
    </location>
</feature>
<evidence type="ECO:0000313" key="3">
    <source>
        <dbReference type="Proteomes" id="UP000695264"/>
    </source>
</evidence>
<dbReference type="EMBL" id="JAATEN010000006">
    <property type="protein sequence ID" value="NJQ00794.1"/>
    <property type="molecule type" value="Genomic_DNA"/>
</dbReference>
<feature type="compositionally biased region" description="Low complexity" evidence="1">
    <location>
        <begin position="741"/>
        <end position="750"/>
    </location>
</feature>
<evidence type="ECO:0000313" key="2">
    <source>
        <dbReference type="EMBL" id="NJQ00794.1"/>
    </source>
</evidence>
<feature type="compositionally biased region" description="Polar residues" evidence="1">
    <location>
        <begin position="1"/>
        <end position="10"/>
    </location>
</feature>
<protein>
    <submittedName>
        <fullName evidence="2">ATP-binding protein</fullName>
    </submittedName>
</protein>
<feature type="region of interest" description="Disordered" evidence="1">
    <location>
        <begin position="726"/>
        <end position="760"/>
    </location>
</feature>
<dbReference type="InterPro" id="IPR027417">
    <property type="entry name" value="P-loop_NTPase"/>
</dbReference>
<keyword evidence="2" id="KW-0067">ATP-binding</keyword>
<feature type="compositionally biased region" description="Basic and acidic residues" evidence="1">
    <location>
        <begin position="23"/>
        <end position="44"/>
    </location>
</feature>
<proteinExistence type="predicted"/>
<feature type="region of interest" description="Disordered" evidence="1">
    <location>
        <begin position="832"/>
        <end position="1042"/>
    </location>
</feature>
<feature type="compositionally biased region" description="Low complexity" evidence="1">
    <location>
        <begin position="966"/>
        <end position="1009"/>
    </location>
</feature>
<dbReference type="RefSeq" id="WP_168101415.1">
    <property type="nucleotide sequence ID" value="NZ_JAATEN010000006.1"/>
</dbReference>
<name>A0ABX1BSV5_9ACTN</name>
<organism evidence="2 3">
    <name type="scientific">Streptomyces zingiberis</name>
    <dbReference type="NCBI Taxonomy" id="2053010"/>
    <lineage>
        <taxon>Bacteria</taxon>
        <taxon>Bacillati</taxon>
        <taxon>Actinomycetota</taxon>
        <taxon>Actinomycetes</taxon>
        <taxon>Kitasatosporales</taxon>
        <taxon>Streptomycetaceae</taxon>
        <taxon>Streptomyces</taxon>
    </lineage>
</organism>
<feature type="compositionally biased region" description="Basic and acidic residues" evidence="1">
    <location>
        <begin position="53"/>
        <end position="69"/>
    </location>
</feature>
<keyword evidence="2" id="KW-0547">Nucleotide-binding</keyword>
<feature type="compositionally biased region" description="Low complexity" evidence="1">
    <location>
        <begin position="940"/>
        <end position="952"/>
    </location>
</feature>
<feature type="region of interest" description="Disordered" evidence="1">
    <location>
        <begin position="1"/>
        <end position="176"/>
    </location>
</feature>
<feature type="compositionally biased region" description="Low complexity" evidence="1">
    <location>
        <begin position="869"/>
        <end position="887"/>
    </location>
</feature>
<dbReference type="Proteomes" id="UP000695264">
    <property type="component" value="Unassembled WGS sequence"/>
</dbReference>